<evidence type="ECO:0000256" key="1">
    <source>
        <dbReference type="SAM" id="MobiDB-lite"/>
    </source>
</evidence>
<evidence type="ECO:0000259" key="3">
    <source>
        <dbReference type="Pfam" id="PF00144"/>
    </source>
</evidence>
<accession>A0A1G8VRY4</accession>
<sequence>MNKKNIVICTVSLMLSSSLILPACSPSSDKNNQNTEQSHSSSNSTKNENQQPKGNMNSTYSQTTHAAIKQLFNKFSPNEPGCAYIASFDDGVTYKGAVGLDSIEKKLPITTKTIFNLASVSKQFTAFAILLLEQEGKLSLDDSILKYVPSLGAYAEPVTLRHLIHHTGGLVDYMELAEVANIKETDKLTVEESLEHLKNHQIAKFPVGTKFEYSNTGYFLLSLVVEKASGKSLREFSKERIFEPLNMSDTAIVDRYPTNFPVARSYLKNKQGAYEIFESPWEQTGDKAVHTNVEDLVKWGQNLTTGTVGGKDLVKRMSEIGPKISPTGETIIDNEDYAFGLSIGEDFDCHYLEHSGLWAGYSSHFMRFPEERLTIAVLSNYEDFDTQEYAIKMAEIILGKSAKK</sequence>
<dbReference type="PANTHER" id="PTHR46825:SF9">
    <property type="entry name" value="BETA-LACTAMASE-RELATED DOMAIN-CONTAINING PROTEIN"/>
    <property type="match status" value="1"/>
</dbReference>
<gene>
    <name evidence="4" type="ORF">SAMN04487909_12532</name>
</gene>
<evidence type="ECO:0000256" key="2">
    <source>
        <dbReference type="SAM" id="SignalP"/>
    </source>
</evidence>
<dbReference type="Gene3D" id="3.40.710.10">
    <property type="entry name" value="DD-peptidase/beta-lactamase superfamily"/>
    <property type="match status" value="1"/>
</dbReference>
<dbReference type="PANTHER" id="PTHR46825">
    <property type="entry name" value="D-ALANYL-D-ALANINE-CARBOXYPEPTIDASE/ENDOPEPTIDASE AMPH"/>
    <property type="match status" value="1"/>
</dbReference>
<dbReference type="SUPFAM" id="SSF56601">
    <property type="entry name" value="beta-lactamase/transpeptidase-like"/>
    <property type="match status" value="1"/>
</dbReference>
<keyword evidence="2" id="KW-0732">Signal</keyword>
<evidence type="ECO:0000313" key="4">
    <source>
        <dbReference type="EMBL" id="SDJ68831.1"/>
    </source>
</evidence>
<feature type="signal peptide" evidence="2">
    <location>
        <begin position="1"/>
        <end position="23"/>
    </location>
</feature>
<feature type="domain" description="Beta-lactamase-related" evidence="3">
    <location>
        <begin position="79"/>
        <end position="384"/>
    </location>
</feature>
<dbReference type="InterPro" id="IPR012338">
    <property type="entry name" value="Beta-lactam/transpept-like"/>
</dbReference>
<protein>
    <submittedName>
        <fullName evidence="4">CubicO group peptidase, beta-lactamase class C family</fullName>
    </submittedName>
</protein>
<name>A0A1G8VRY4_ANEMI</name>
<dbReference type="Proteomes" id="UP000182836">
    <property type="component" value="Unassembled WGS sequence"/>
</dbReference>
<dbReference type="InterPro" id="IPR001466">
    <property type="entry name" value="Beta-lactam-related"/>
</dbReference>
<organism evidence="4 5">
    <name type="scientific">Aneurinibacillus migulanus</name>
    <name type="common">Bacillus migulanus</name>
    <dbReference type="NCBI Taxonomy" id="47500"/>
    <lineage>
        <taxon>Bacteria</taxon>
        <taxon>Bacillati</taxon>
        <taxon>Bacillota</taxon>
        <taxon>Bacilli</taxon>
        <taxon>Bacillales</taxon>
        <taxon>Paenibacillaceae</taxon>
        <taxon>Aneurinibacillus group</taxon>
        <taxon>Aneurinibacillus</taxon>
    </lineage>
</organism>
<dbReference type="EMBL" id="FNED01000025">
    <property type="protein sequence ID" value="SDJ68831.1"/>
    <property type="molecule type" value="Genomic_DNA"/>
</dbReference>
<reference evidence="4 5" key="1">
    <citation type="submission" date="2016-10" db="EMBL/GenBank/DDBJ databases">
        <authorList>
            <person name="de Groot N.N."/>
        </authorList>
    </citation>
    <scope>NUCLEOTIDE SEQUENCE [LARGE SCALE GENOMIC DNA]</scope>
    <source>
        <strain evidence="4 5">DSM 2895</strain>
    </source>
</reference>
<feature type="region of interest" description="Disordered" evidence="1">
    <location>
        <begin position="26"/>
        <end position="60"/>
    </location>
</feature>
<feature type="chain" id="PRO_5039188599" evidence="2">
    <location>
        <begin position="24"/>
        <end position="404"/>
    </location>
</feature>
<dbReference type="AlphaFoldDB" id="A0A1G8VRY4"/>
<evidence type="ECO:0000313" key="5">
    <source>
        <dbReference type="Proteomes" id="UP000182836"/>
    </source>
</evidence>
<dbReference type="Pfam" id="PF00144">
    <property type="entry name" value="Beta-lactamase"/>
    <property type="match status" value="1"/>
</dbReference>
<proteinExistence type="predicted"/>
<dbReference type="InterPro" id="IPR050491">
    <property type="entry name" value="AmpC-like"/>
</dbReference>